<reference evidence="2 3" key="1">
    <citation type="submission" date="2018-05" db="EMBL/GenBank/DDBJ databases">
        <title>Nocardioides silvaticus genome.</title>
        <authorList>
            <person name="Li C."/>
            <person name="Wang G."/>
        </authorList>
    </citation>
    <scope>NUCLEOTIDE SEQUENCE [LARGE SCALE GENOMIC DNA]</scope>
    <source>
        <strain evidence="2 3">CCTCC AB 2018079</strain>
    </source>
</reference>
<feature type="region of interest" description="Disordered" evidence="1">
    <location>
        <begin position="114"/>
        <end position="140"/>
    </location>
</feature>
<feature type="region of interest" description="Disordered" evidence="1">
    <location>
        <begin position="1"/>
        <end position="24"/>
    </location>
</feature>
<accession>A0A316TMZ8</accession>
<comment type="caution">
    <text evidence="2">The sequence shown here is derived from an EMBL/GenBank/DDBJ whole genome shotgun (WGS) entry which is preliminary data.</text>
</comment>
<sequence>MSDPQDPQDTPGPEQPSVGSVGEEAAKLFGALADMARQQGAEAGGGIGGLADQAASLAKEVNDHIATGSAECRYCPVCRVVHAVRETSPEVRNHLLTAATSLLQAAAGVLETVPPADPGAPQRSQAVEHIDLEDTDGSDG</sequence>
<organism evidence="2 3">
    <name type="scientific">Nocardioides silvaticus</name>
    <dbReference type="NCBI Taxonomy" id="2201891"/>
    <lineage>
        <taxon>Bacteria</taxon>
        <taxon>Bacillati</taxon>
        <taxon>Actinomycetota</taxon>
        <taxon>Actinomycetes</taxon>
        <taxon>Propionibacteriales</taxon>
        <taxon>Nocardioidaceae</taxon>
        <taxon>Nocardioides</taxon>
    </lineage>
</organism>
<evidence type="ECO:0000313" key="2">
    <source>
        <dbReference type="EMBL" id="PWN03544.1"/>
    </source>
</evidence>
<dbReference type="OrthoDB" id="5244810at2"/>
<proteinExistence type="predicted"/>
<name>A0A316TMZ8_9ACTN</name>
<dbReference type="RefSeq" id="WP_109692631.1">
    <property type="nucleotide sequence ID" value="NZ_QGDD01000002.1"/>
</dbReference>
<gene>
    <name evidence="2" type="ORF">DJ010_05395</name>
</gene>
<dbReference type="AlphaFoldDB" id="A0A316TMZ8"/>
<protein>
    <submittedName>
        <fullName evidence="2">Uncharacterized protein</fullName>
    </submittedName>
</protein>
<evidence type="ECO:0000313" key="3">
    <source>
        <dbReference type="Proteomes" id="UP000245507"/>
    </source>
</evidence>
<evidence type="ECO:0000256" key="1">
    <source>
        <dbReference type="SAM" id="MobiDB-lite"/>
    </source>
</evidence>
<keyword evidence="3" id="KW-1185">Reference proteome</keyword>
<dbReference type="EMBL" id="QGDD01000002">
    <property type="protein sequence ID" value="PWN03544.1"/>
    <property type="molecule type" value="Genomic_DNA"/>
</dbReference>
<dbReference type="Proteomes" id="UP000245507">
    <property type="component" value="Unassembled WGS sequence"/>
</dbReference>